<dbReference type="Proteomes" id="UP000887575">
    <property type="component" value="Unassembled WGS sequence"/>
</dbReference>
<keyword evidence="9 13" id="KW-0443">Lipid metabolism</keyword>
<keyword evidence="13" id="KW-0256">Endoplasmic reticulum</keyword>
<evidence type="ECO:0000256" key="5">
    <source>
        <dbReference type="ARBA" id="ARBA00022516"/>
    </source>
</evidence>
<keyword evidence="7 13" id="KW-0276">Fatty acid metabolism</keyword>
<comment type="subcellular location">
    <subcellularLocation>
        <location evidence="13">Endoplasmic reticulum membrane</location>
        <topology evidence="13">Multi-pass membrane protein</topology>
    </subcellularLocation>
    <subcellularLocation>
        <location evidence="1">Membrane</location>
        <topology evidence="1">Multi-pass membrane protein</topology>
    </subcellularLocation>
</comment>
<keyword evidence="14" id="KW-1185">Reference proteome</keyword>
<evidence type="ECO:0000256" key="7">
    <source>
        <dbReference type="ARBA" id="ARBA00022832"/>
    </source>
</evidence>
<evidence type="ECO:0000256" key="11">
    <source>
        <dbReference type="ARBA" id="ARBA00023160"/>
    </source>
</evidence>
<keyword evidence="10 13" id="KW-0472">Membrane</keyword>
<sequence>MGKLTSFYLCAFNIVQFSIHLFLFYYVFATHFQGSYQWNDFGWLLKLGTITQLMDIPHSFLGITRTSTQACLIQVLGRLTIIYLVEGNPYLHEANSTLVLLFAYMGVELFRYPFYAFKALNHEVFALTWLRYSVWMFFYPLGLTMEAVTMIRSIPWYYASGRYSLAMPNVFNFGFNMGVFLTLFVSTCFLPVSLFLLGHMNAQRKKKLSVTQKIE</sequence>
<evidence type="ECO:0000256" key="6">
    <source>
        <dbReference type="ARBA" id="ARBA00022692"/>
    </source>
</evidence>
<dbReference type="WBParaSite" id="MBELARI_LOCUS10728">
    <property type="protein sequence ID" value="MBELARI_LOCUS10728"/>
    <property type="gene ID" value="MBELARI_LOCUS10728"/>
</dbReference>
<comment type="function">
    <text evidence="13">Catalyzes the third of the four reactions of the long-chain fatty acids elongation cycle. This endoplasmic reticulum-bound enzymatic process, allows the addition of two carbons to the chain of long- and very long-chain fatty acids/VLCFAs per cycle. This enzyme catalyzes the dehydration of the 3-hydroxyacyl-CoA intermediate into trans-2,3-enoyl-CoA, within each cycle of fatty acid elongation. Thereby, it participates to the production of VLCFAs of different chain lengths that are involved in multiple biological processes as precursors of membrane lipids and lipid mediators.</text>
</comment>
<dbReference type="GO" id="GO:0042761">
    <property type="term" value="P:very long-chain fatty acid biosynthetic process"/>
    <property type="evidence" value="ECO:0007669"/>
    <property type="project" value="TreeGrafter"/>
</dbReference>
<name>A0AAF3E9Y7_9BILA</name>
<feature type="transmembrane region" description="Helical" evidence="13">
    <location>
        <begin position="129"/>
        <end position="151"/>
    </location>
</feature>
<evidence type="ECO:0000256" key="2">
    <source>
        <dbReference type="ARBA" id="ARBA00005194"/>
    </source>
</evidence>
<protein>
    <recommendedName>
        <fullName evidence="4 13">Very-long-chain (3R)-3-hydroxyacyl-CoA dehydratase</fullName>
        <ecNumber evidence="4 13">4.2.1.134</ecNumber>
    </recommendedName>
</protein>
<reference evidence="15" key="1">
    <citation type="submission" date="2024-02" db="UniProtKB">
        <authorList>
            <consortium name="WormBaseParasite"/>
        </authorList>
    </citation>
    <scope>IDENTIFICATION</scope>
</reference>
<evidence type="ECO:0000256" key="12">
    <source>
        <dbReference type="ARBA" id="ARBA00023239"/>
    </source>
</evidence>
<dbReference type="AlphaFoldDB" id="A0AAF3E9Y7"/>
<evidence type="ECO:0000256" key="8">
    <source>
        <dbReference type="ARBA" id="ARBA00022989"/>
    </source>
</evidence>
<dbReference type="GO" id="GO:0030148">
    <property type="term" value="P:sphingolipid biosynthetic process"/>
    <property type="evidence" value="ECO:0007669"/>
    <property type="project" value="TreeGrafter"/>
</dbReference>
<keyword evidence="8 13" id="KW-1133">Transmembrane helix</keyword>
<keyword evidence="12 13" id="KW-0456">Lyase</keyword>
<evidence type="ECO:0000256" key="10">
    <source>
        <dbReference type="ARBA" id="ARBA00023136"/>
    </source>
</evidence>
<evidence type="ECO:0000256" key="13">
    <source>
        <dbReference type="RuleBase" id="RU363109"/>
    </source>
</evidence>
<proteinExistence type="inferred from homology"/>
<evidence type="ECO:0000313" key="15">
    <source>
        <dbReference type="WBParaSite" id="MBELARI_LOCUS10728"/>
    </source>
</evidence>
<dbReference type="GO" id="GO:0005789">
    <property type="term" value="C:endoplasmic reticulum membrane"/>
    <property type="evidence" value="ECO:0007669"/>
    <property type="project" value="UniProtKB-SubCell"/>
</dbReference>
<dbReference type="GO" id="GO:0102158">
    <property type="term" value="F:very-long-chain (3R)-3-hydroxyacyl-CoA dehydratase activity"/>
    <property type="evidence" value="ECO:0007669"/>
    <property type="project" value="UniProtKB-EC"/>
</dbReference>
<comment type="pathway">
    <text evidence="2 13">Lipid metabolism; fatty acid biosynthesis.</text>
</comment>
<dbReference type="InterPro" id="IPR007482">
    <property type="entry name" value="Tyr_Pase-like_PTPLA"/>
</dbReference>
<comment type="similarity">
    <text evidence="3 13">Belongs to the very long-chain fatty acids dehydratase HACD family.</text>
</comment>
<evidence type="ECO:0000256" key="1">
    <source>
        <dbReference type="ARBA" id="ARBA00004141"/>
    </source>
</evidence>
<evidence type="ECO:0000313" key="14">
    <source>
        <dbReference type="Proteomes" id="UP000887575"/>
    </source>
</evidence>
<feature type="transmembrane region" description="Helical" evidence="13">
    <location>
        <begin position="98"/>
        <end position="117"/>
    </location>
</feature>
<dbReference type="PANTHER" id="PTHR11035:SF35">
    <property type="entry name" value="VERY-LONG-CHAIN (3R)-3-HYDROXYACYL-COA DEHYDRATASE"/>
    <property type="match status" value="1"/>
</dbReference>
<feature type="transmembrane region" description="Helical" evidence="13">
    <location>
        <begin position="7"/>
        <end position="28"/>
    </location>
</feature>
<evidence type="ECO:0000256" key="4">
    <source>
        <dbReference type="ARBA" id="ARBA00013122"/>
    </source>
</evidence>
<evidence type="ECO:0000256" key="9">
    <source>
        <dbReference type="ARBA" id="ARBA00023098"/>
    </source>
</evidence>
<dbReference type="Pfam" id="PF04387">
    <property type="entry name" value="PTPLA"/>
    <property type="match status" value="1"/>
</dbReference>
<feature type="transmembrane region" description="Helical" evidence="13">
    <location>
        <begin position="171"/>
        <end position="197"/>
    </location>
</feature>
<comment type="catalytic activity">
    <reaction evidence="13">
        <text>a very-long-chain (3R)-3-hydroxyacyl-CoA = a very-long-chain (2E)-enoyl-CoA + H2O</text>
        <dbReference type="Rhea" id="RHEA:45812"/>
        <dbReference type="ChEBI" id="CHEBI:15377"/>
        <dbReference type="ChEBI" id="CHEBI:83728"/>
        <dbReference type="ChEBI" id="CHEBI:85440"/>
        <dbReference type="EC" id="4.2.1.134"/>
    </reaction>
</comment>
<keyword evidence="6 13" id="KW-0812">Transmembrane</keyword>
<dbReference type="EC" id="4.2.1.134" evidence="4 13"/>
<organism evidence="14 15">
    <name type="scientific">Mesorhabditis belari</name>
    <dbReference type="NCBI Taxonomy" id="2138241"/>
    <lineage>
        <taxon>Eukaryota</taxon>
        <taxon>Metazoa</taxon>
        <taxon>Ecdysozoa</taxon>
        <taxon>Nematoda</taxon>
        <taxon>Chromadorea</taxon>
        <taxon>Rhabditida</taxon>
        <taxon>Rhabditina</taxon>
        <taxon>Rhabditomorpha</taxon>
        <taxon>Rhabditoidea</taxon>
        <taxon>Rhabditidae</taxon>
        <taxon>Mesorhabditinae</taxon>
        <taxon>Mesorhabditis</taxon>
    </lineage>
</organism>
<keyword evidence="11 13" id="KW-0275">Fatty acid biosynthesis</keyword>
<dbReference type="PANTHER" id="PTHR11035">
    <property type="entry name" value="VERY-LONG-CHAIN (3R)-3-HYDROXYACYL-COA DEHYDRATASE"/>
    <property type="match status" value="1"/>
</dbReference>
<keyword evidence="5 13" id="KW-0444">Lipid biosynthesis</keyword>
<dbReference type="GO" id="GO:0030497">
    <property type="term" value="P:fatty acid elongation"/>
    <property type="evidence" value="ECO:0007669"/>
    <property type="project" value="TreeGrafter"/>
</dbReference>
<comment type="caution">
    <text evidence="13">Lacks conserved residue(s) required for the propagation of feature annotation.</text>
</comment>
<evidence type="ECO:0000256" key="3">
    <source>
        <dbReference type="ARBA" id="ARBA00007811"/>
    </source>
</evidence>
<accession>A0AAF3E9Y7</accession>